<dbReference type="Proteomes" id="UP001347796">
    <property type="component" value="Unassembled WGS sequence"/>
</dbReference>
<keyword evidence="2" id="KW-0479">Metal-binding</keyword>
<dbReference type="PANTHER" id="PTHR48025">
    <property type="entry name" value="OS02G0815200 PROTEIN"/>
    <property type="match status" value="1"/>
</dbReference>
<proteinExistence type="predicted"/>
<dbReference type="AlphaFoldDB" id="A0AAN8JV37"/>
<evidence type="ECO:0000259" key="5">
    <source>
        <dbReference type="PROSITE" id="PS50102"/>
    </source>
</evidence>
<accession>A0AAN8JV37</accession>
<dbReference type="GO" id="GO:0003729">
    <property type="term" value="F:mRNA binding"/>
    <property type="evidence" value="ECO:0007669"/>
    <property type="project" value="TreeGrafter"/>
</dbReference>
<keyword evidence="2" id="KW-0863">Zinc-finger</keyword>
<dbReference type="InterPro" id="IPR050502">
    <property type="entry name" value="Euk_RNA-bind_prot"/>
</dbReference>
<evidence type="ECO:0000256" key="1">
    <source>
        <dbReference type="ARBA" id="ARBA00022884"/>
    </source>
</evidence>
<dbReference type="EMBL" id="JAZGQO010000007">
    <property type="protein sequence ID" value="KAK6182784.1"/>
    <property type="molecule type" value="Genomic_DNA"/>
</dbReference>
<evidence type="ECO:0000313" key="8">
    <source>
        <dbReference type="Proteomes" id="UP001347796"/>
    </source>
</evidence>
<keyword evidence="2" id="KW-0862">Zinc</keyword>
<feature type="domain" description="CCHC-type" evidence="6">
    <location>
        <begin position="168"/>
        <end position="183"/>
    </location>
</feature>
<dbReference type="Gene3D" id="4.10.60.10">
    <property type="entry name" value="Zinc finger, CCHC-type"/>
    <property type="match status" value="1"/>
</dbReference>
<dbReference type="PANTHER" id="PTHR48025:SF1">
    <property type="entry name" value="RRM DOMAIN-CONTAINING PROTEIN"/>
    <property type="match status" value="1"/>
</dbReference>
<dbReference type="GO" id="GO:0005634">
    <property type="term" value="C:nucleus"/>
    <property type="evidence" value="ECO:0007669"/>
    <property type="project" value="TreeGrafter"/>
</dbReference>
<dbReference type="InterPro" id="IPR036875">
    <property type="entry name" value="Znf_CCHC_sf"/>
</dbReference>
<feature type="domain" description="RRM" evidence="5">
    <location>
        <begin position="3"/>
        <end position="73"/>
    </location>
</feature>
<gene>
    <name evidence="7" type="ORF">SNE40_010390</name>
</gene>
<evidence type="ECO:0000313" key="7">
    <source>
        <dbReference type="EMBL" id="KAK6182784.1"/>
    </source>
</evidence>
<dbReference type="PROSITE" id="PS50158">
    <property type="entry name" value="ZF_CCHC"/>
    <property type="match status" value="1"/>
</dbReference>
<dbReference type="InterPro" id="IPR012677">
    <property type="entry name" value="Nucleotide-bd_a/b_plait_sf"/>
</dbReference>
<name>A0AAN8JV37_PATCE</name>
<sequence>MPTKLYVGNLVENVEKQDLQSLFDEYGTVTECAIIGNYGFVHFESEDSAKAAVSALNGSDFMGRNLKVEVSRSVQGSRGARGKTTKVYVGNLPEGTTKEDLNSMFESYGIIVEYDVIRNYGFVHFATEDQARLSTKLNGTKYQGNVLRVEISNSKMRQKPGMGNKDGCFKCGRFGHWGRDCPSDMRGGGGGGRRGDPYGRSPYGREPYRGGSYGDPYDDYYREPYARAPYPGDRYRPYESPYDRRPPVTREGYGRESMYYRGREREGYGRPPPEYYSRRPGGSVPGYSQSGGYDEDFTTDSFDRSIGSDRMTAPESRVPGPY</sequence>
<dbReference type="SMART" id="SM00360">
    <property type="entry name" value="RRM"/>
    <property type="match status" value="2"/>
</dbReference>
<dbReference type="PROSITE" id="PS50102">
    <property type="entry name" value="RRM"/>
    <property type="match status" value="2"/>
</dbReference>
<keyword evidence="1 3" id="KW-0694">RNA-binding</keyword>
<dbReference type="Gene3D" id="3.30.70.330">
    <property type="match status" value="2"/>
</dbReference>
<dbReference type="InterPro" id="IPR000504">
    <property type="entry name" value="RRM_dom"/>
</dbReference>
<protein>
    <submittedName>
        <fullName evidence="7">Uncharacterized protein</fullName>
    </submittedName>
</protein>
<dbReference type="SMART" id="SM00343">
    <property type="entry name" value="ZnF_C2HC"/>
    <property type="match status" value="1"/>
</dbReference>
<feature type="region of interest" description="Disordered" evidence="4">
    <location>
        <begin position="183"/>
        <end position="322"/>
    </location>
</feature>
<evidence type="ECO:0000256" key="2">
    <source>
        <dbReference type="PROSITE-ProRule" id="PRU00047"/>
    </source>
</evidence>
<feature type="domain" description="RRM" evidence="5">
    <location>
        <begin position="85"/>
        <end position="154"/>
    </location>
</feature>
<dbReference type="Pfam" id="PF00098">
    <property type="entry name" value="zf-CCHC"/>
    <property type="match status" value="1"/>
</dbReference>
<evidence type="ECO:0000259" key="6">
    <source>
        <dbReference type="PROSITE" id="PS50158"/>
    </source>
</evidence>
<feature type="compositionally biased region" description="Basic and acidic residues" evidence="4">
    <location>
        <begin position="233"/>
        <end position="254"/>
    </location>
</feature>
<comment type="caution">
    <text evidence="7">The sequence shown here is derived from an EMBL/GenBank/DDBJ whole genome shotgun (WGS) entry which is preliminary data.</text>
</comment>
<dbReference type="SUPFAM" id="SSF57756">
    <property type="entry name" value="Retrovirus zinc finger-like domains"/>
    <property type="match status" value="1"/>
</dbReference>
<dbReference type="InterPro" id="IPR035979">
    <property type="entry name" value="RBD_domain_sf"/>
</dbReference>
<reference evidence="7 8" key="1">
    <citation type="submission" date="2024-01" db="EMBL/GenBank/DDBJ databases">
        <title>The genome of the rayed Mediterranean limpet Patella caerulea (Linnaeus, 1758).</title>
        <authorList>
            <person name="Anh-Thu Weber A."/>
            <person name="Halstead-Nussloch G."/>
        </authorList>
    </citation>
    <scope>NUCLEOTIDE SEQUENCE [LARGE SCALE GENOMIC DNA]</scope>
    <source>
        <strain evidence="7">AATW-2023a</strain>
        <tissue evidence="7">Whole specimen</tissue>
    </source>
</reference>
<organism evidence="7 8">
    <name type="scientific">Patella caerulea</name>
    <name type="common">Rayed Mediterranean limpet</name>
    <dbReference type="NCBI Taxonomy" id="87958"/>
    <lineage>
        <taxon>Eukaryota</taxon>
        <taxon>Metazoa</taxon>
        <taxon>Spiralia</taxon>
        <taxon>Lophotrochozoa</taxon>
        <taxon>Mollusca</taxon>
        <taxon>Gastropoda</taxon>
        <taxon>Patellogastropoda</taxon>
        <taxon>Patelloidea</taxon>
        <taxon>Patellidae</taxon>
        <taxon>Patella</taxon>
    </lineage>
</organism>
<evidence type="ECO:0000256" key="3">
    <source>
        <dbReference type="PROSITE-ProRule" id="PRU00176"/>
    </source>
</evidence>
<evidence type="ECO:0000256" key="4">
    <source>
        <dbReference type="SAM" id="MobiDB-lite"/>
    </source>
</evidence>
<keyword evidence="8" id="KW-1185">Reference proteome</keyword>
<dbReference type="InterPro" id="IPR001878">
    <property type="entry name" value="Znf_CCHC"/>
</dbReference>
<dbReference type="GO" id="GO:0008270">
    <property type="term" value="F:zinc ion binding"/>
    <property type="evidence" value="ECO:0007669"/>
    <property type="project" value="UniProtKB-KW"/>
</dbReference>
<dbReference type="SUPFAM" id="SSF54928">
    <property type="entry name" value="RNA-binding domain, RBD"/>
    <property type="match status" value="2"/>
</dbReference>
<dbReference type="Pfam" id="PF00076">
    <property type="entry name" value="RRM_1"/>
    <property type="match status" value="2"/>
</dbReference>